<dbReference type="FunFam" id="1.10.150.670:FF:000004">
    <property type="entry name" value="Crossover junction endonuclease EME1"/>
    <property type="match status" value="1"/>
</dbReference>
<keyword evidence="5" id="KW-0449">Lipoprotein</keyword>
<dbReference type="GO" id="GO:0016746">
    <property type="term" value="F:acyltransferase activity"/>
    <property type="evidence" value="ECO:0007669"/>
    <property type="project" value="UniProtKB-KW"/>
</dbReference>
<evidence type="ECO:0000259" key="10">
    <source>
        <dbReference type="PROSITE" id="PS50859"/>
    </source>
</evidence>
<dbReference type="Gene3D" id="1.20.5.110">
    <property type="match status" value="1"/>
</dbReference>
<comment type="subcellular location">
    <subcellularLocation>
        <location evidence="7">Endomembrane system</location>
        <topology evidence="7">Lipid-anchor</topology>
        <orientation evidence="7">Cytoplasmic side</orientation>
    </subcellularLocation>
</comment>
<dbReference type="PANTHER" id="PTHR45806:SF1">
    <property type="entry name" value="SYNAPTOBREVIN HOMOLOG YKT6"/>
    <property type="match status" value="1"/>
</dbReference>
<keyword evidence="8" id="KW-0175">Coiled coil</keyword>
<dbReference type="SUPFAM" id="SSF64356">
    <property type="entry name" value="SNARE-like"/>
    <property type="match status" value="1"/>
</dbReference>
<dbReference type="OrthoDB" id="27923at2759"/>
<dbReference type="VEuPathDB" id="FungiDB:A1Q1_04935"/>
<evidence type="ECO:0000313" key="13">
    <source>
        <dbReference type="Proteomes" id="UP000002748"/>
    </source>
</evidence>
<keyword evidence="4" id="KW-0564">Palmitate</keyword>
<dbReference type="PANTHER" id="PTHR45806">
    <property type="entry name" value="SYNAPTOBREVIN HOMOLOG YKT6"/>
    <property type="match status" value="1"/>
</dbReference>
<sequence length="816" mass="89769">MKVYQLTLLSVSSGNPAKAAVLGSAQDLSSFSMFQRGSIAQFMSFFAQVRSPKFTRGLTKQTVAERTPPNQPSSVEENGYKAHIMRIPGRTANSPGMAAVMITDMEYPFRPAFSLLNKLLDENASLLAQLPNPDAAPSAASAAASAFGGNPSQNAAGGLPPAQKGKLEGTLSTYLAKYQDPKQADTIMKVQQELDETKVVLTIESVLERGENLDNLVERSNTLSAQSKMFYKTAKKVGVWIEYSADFPAKLLLHCHVIIIPLAAMAHSYEGFGKHIVVLSDDSDSDVAIVGSRSRTAHVSTSPVFVRTSRSADVYTLVDSDTDSDGADLDSILASASLPKRHDSSTTAIRQHGASIVRAERLTFSETATTAEMSRRTLTVSTSRSILSVLEENNWDEQTLPTTSAAESPEPRKKRRRTATTSDAGRAASEAKDRERAEARAERERRKLQEKNDRQRARDEAKVTHALARTSLTRQAAREAERSYQKKLKELRKTKSEALREVEIHMAHDLMLPSSPIAGAMPEIRKRVEDSLSRLVTVPETDTIVGGTIRFLRHVSAEWSASEKRFVPLDNPRTEWETTTILVASADEVVDRILLGDGELAEWIADVRLTLFLAPDEQLLLLVRGLEKYHSKTRSIVNKAFRDSARAGLSTGRASSTEASTTFRTRVEKEQVEAELLQAQLSQYLLVVQEDIEDWIFNLAGDIAAKPLLEKSHLPFSAPDHPRKAVDAMPALELMLQEVNGLTASAASGITTRYPSFRKLMEAYEGEADLNTAENLLMDCEIRNSKNGAAASRRVGPSLSRKVHWLFRGQDPLALQ</sequence>
<organism evidence="12 13">
    <name type="scientific">Trichosporon asahii var. asahii (strain ATCC 90039 / CBS 2479 / JCM 2466 / KCTC 7840 / NBRC 103889/ NCYC 2677 / UAMH 7654)</name>
    <name type="common">Yeast</name>
    <dbReference type="NCBI Taxonomy" id="1186058"/>
    <lineage>
        <taxon>Eukaryota</taxon>
        <taxon>Fungi</taxon>
        <taxon>Dikarya</taxon>
        <taxon>Basidiomycota</taxon>
        <taxon>Agaricomycotina</taxon>
        <taxon>Tremellomycetes</taxon>
        <taxon>Trichosporonales</taxon>
        <taxon>Trichosporonaceae</taxon>
        <taxon>Trichosporon</taxon>
    </lineage>
</organism>
<feature type="region of interest" description="Disordered" evidence="9">
    <location>
        <begin position="141"/>
        <end position="163"/>
    </location>
</feature>
<evidence type="ECO:0000256" key="6">
    <source>
        <dbReference type="ARBA" id="ARBA00023289"/>
    </source>
</evidence>
<evidence type="ECO:0000256" key="9">
    <source>
        <dbReference type="SAM" id="MobiDB-lite"/>
    </source>
</evidence>
<evidence type="ECO:0000256" key="2">
    <source>
        <dbReference type="ARBA" id="ARBA00022481"/>
    </source>
</evidence>
<dbReference type="Pfam" id="PF00957">
    <property type="entry name" value="Synaptobrevin"/>
    <property type="match status" value="1"/>
</dbReference>
<dbReference type="GO" id="GO:0005794">
    <property type="term" value="C:Golgi apparatus"/>
    <property type="evidence" value="ECO:0007669"/>
    <property type="project" value="TreeGrafter"/>
</dbReference>
<dbReference type="CDD" id="cd14824">
    <property type="entry name" value="Longin"/>
    <property type="match status" value="1"/>
</dbReference>
<keyword evidence="12" id="KW-0012">Acyltransferase</keyword>
<dbReference type="Gene3D" id="3.30.450.50">
    <property type="entry name" value="Longin domain"/>
    <property type="match status" value="1"/>
</dbReference>
<feature type="domain" description="V-SNARE coiled-coil homology" evidence="11">
    <location>
        <begin position="186"/>
        <end position="242"/>
    </location>
</feature>
<dbReference type="InterPro" id="IPR042855">
    <property type="entry name" value="V_SNARE_CC"/>
</dbReference>
<keyword evidence="6" id="KW-0636">Prenylation</keyword>
<feature type="domain" description="Longin" evidence="10">
    <location>
        <begin position="10"/>
        <end position="122"/>
    </location>
</feature>
<keyword evidence="2" id="KW-0488">Methylation</keyword>
<dbReference type="PROSITE" id="PS50892">
    <property type="entry name" value="V_SNARE"/>
    <property type="match status" value="1"/>
</dbReference>
<dbReference type="InterPro" id="IPR010908">
    <property type="entry name" value="Longin_dom"/>
</dbReference>
<dbReference type="GO" id="GO:0006888">
    <property type="term" value="P:endoplasmic reticulum to Golgi vesicle-mediated transport"/>
    <property type="evidence" value="ECO:0007669"/>
    <property type="project" value="TreeGrafter"/>
</dbReference>
<dbReference type="PROSITE" id="PS50859">
    <property type="entry name" value="LONGIN"/>
    <property type="match status" value="1"/>
</dbReference>
<comment type="caution">
    <text evidence="12">The sequence shown here is derived from an EMBL/GenBank/DDBJ whole genome shotgun (WGS) entry which is preliminary data.</text>
</comment>
<evidence type="ECO:0000313" key="12">
    <source>
        <dbReference type="EMBL" id="EJT46446.1"/>
    </source>
</evidence>
<keyword evidence="12" id="KW-0808">Transferase</keyword>
<comment type="similarity">
    <text evidence="1">Belongs to the synaptobrevin family.</text>
</comment>
<dbReference type="KEGG" id="tasa:A1Q1_04935"/>
<evidence type="ECO:0000256" key="8">
    <source>
        <dbReference type="PROSITE-ProRule" id="PRU00290"/>
    </source>
</evidence>
<dbReference type="GeneID" id="25988447"/>
<protein>
    <submittedName>
        <fullName evidence="12">Vesicle membrane protein (V-SNARE) with acyltransferase activity, Ykt6p</fullName>
    </submittedName>
</protein>
<reference evidence="12 13" key="1">
    <citation type="journal article" date="2012" name="Eukaryot. Cell">
        <title>Draft genome sequence of CBS 2479, the standard type strain of Trichosporon asahii.</title>
        <authorList>
            <person name="Yang R.Y."/>
            <person name="Li H.T."/>
            <person name="Zhu H."/>
            <person name="Zhou G.P."/>
            <person name="Wang M."/>
            <person name="Wang L."/>
        </authorList>
    </citation>
    <scope>NUCLEOTIDE SEQUENCE [LARGE SCALE GENOMIC DNA]</scope>
    <source>
        <strain evidence="13">ATCC 90039 / CBS 2479 / JCM 2466 / KCTC 7840 / NCYC 2677 / UAMH 7654</strain>
    </source>
</reference>
<evidence type="ECO:0000256" key="4">
    <source>
        <dbReference type="ARBA" id="ARBA00023139"/>
    </source>
</evidence>
<evidence type="ECO:0000256" key="1">
    <source>
        <dbReference type="ARBA" id="ARBA00008025"/>
    </source>
</evidence>
<dbReference type="GO" id="GO:0005484">
    <property type="term" value="F:SNAP receptor activity"/>
    <property type="evidence" value="ECO:0007669"/>
    <property type="project" value="TreeGrafter"/>
</dbReference>
<dbReference type="Proteomes" id="UP000002748">
    <property type="component" value="Unassembled WGS sequence"/>
</dbReference>
<dbReference type="InterPro" id="IPR011012">
    <property type="entry name" value="Longin-like_dom_sf"/>
</dbReference>
<accession>J5SMF7</accession>
<dbReference type="SMART" id="SM01270">
    <property type="entry name" value="Longin"/>
    <property type="match status" value="1"/>
</dbReference>
<evidence type="ECO:0000256" key="5">
    <source>
        <dbReference type="ARBA" id="ARBA00023288"/>
    </source>
</evidence>
<dbReference type="RefSeq" id="XP_014177217.1">
    <property type="nucleotide sequence ID" value="XM_014321742.1"/>
</dbReference>
<dbReference type="Gene3D" id="1.10.150.670">
    <property type="entry name" value="Crossover junction endonuclease EME1, DNA-binding domain"/>
    <property type="match status" value="1"/>
</dbReference>
<evidence type="ECO:0000256" key="3">
    <source>
        <dbReference type="ARBA" id="ARBA00023136"/>
    </source>
</evidence>
<proteinExistence type="inferred from homology"/>
<dbReference type="Pfam" id="PF13774">
    <property type="entry name" value="Longin"/>
    <property type="match status" value="1"/>
</dbReference>
<feature type="region of interest" description="Disordered" evidence="9">
    <location>
        <begin position="397"/>
        <end position="466"/>
    </location>
</feature>
<dbReference type="SUPFAM" id="SSF58038">
    <property type="entry name" value="SNARE fusion complex"/>
    <property type="match status" value="1"/>
</dbReference>
<dbReference type="AlphaFoldDB" id="J5SMF7"/>
<feature type="compositionally biased region" description="Polar residues" evidence="9">
    <location>
        <begin position="397"/>
        <end position="406"/>
    </location>
</feature>
<evidence type="ECO:0000259" key="11">
    <source>
        <dbReference type="PROSITE" id="PS50892"/>
    </source>
</evidence>
<feature type="compositionally biased region" description="Basic and acidic residues" evidence="9">
    <location>
        <begin position="429"/>
        <end position="463"/>
    </location>
</feature>
<keyword evidence="3" id="KW-0472">Membrane</keyword>
<dbReference type="HOGENOM" id="CLU_346192_0_0_1"/>
<name>J5SMF7_TRIAS</name>
<dbReference type="EMBL" id="ALBS01000291">
    <property type="protein sequence ID" value="EJT46446.1"/>
    <property type="molecule type" value="Genomic_DNA"/>
</dbReference>
<evidence type="ECO:0000256" key="7">
    <source>
        <dbReference type="ARBA" id="ARBA00046278"/>
    </source>
</evidence>
<dbReference type="InterPro" id="IPR042530">
    <property type="entry name" value="EME1/EME2_C"/>
</dbReference>
<gene>
    <name evidence="12" type="ORF">A1Q1_04935</name>
</gene>
<dbReference type="Pfam" id="PF21292">
    <property type="entry name" value="EME1-MUS81_C"/>
    <property type="match status" value="1"/>
</dbReference>